<organism evidence="2 3">
    <name type="scientific">Sporisorium reilianum (strain SRZ2)</name>
    <name type="common">Maize head smut fungus</name>
    <dbReference type="NCBI Taxonomy" id="999809"/>
    <lineage>
        <taxon>Eukaryota</taxon>
        <taxon>Fungi</taxon>
        <taxon>Dikarya</taxon>
        <taxon>Basidiomycota</taxon>
        <taxon>Ustilaginomycotina</taxon>
        <taxon>Ustilaginomycetes</taxon>
        <taxon>Ustilaginales</taxon>
        <taxon>Ustilaginaceae</taxon>
        <taxon>Sporisorium</taxon>
    </lineage>
</organism>
<sequence>MKSKIFYMRLISLSVLLVLSVLGCAAAPMVPGDTASRDPISTRDLSTEDLFKVMLLHDTSLHLPPSPAAAPATAVASTSHAAAGEGSSINRLLASIRMPSWLDYPATQPTLVTFDPARPPVRLSHHADDIERAINSHAFDNYYLRLNRLDAASRPEPTTWLETFHDWFKQVSYVTRYAAAEQLAREGTQAKESARQWALRLAQKQGGGAVLEAEIERSLEKTWRWWNRGFAEATGYGMSALATDKPKVVRR</sequence>
<feature type="signal peptide" evidence="1">
    <location>
        <begin position="1"/>
        <end position="26"/>
    </location>
</feature>
<evidence type="ECO:0000313" key="2">
    <source>
        <dbReference type="EMBL" id="CBQ69643.1"/>
    </source>
</evidence>
<dbReference type="EMBL" id="FQ311437">
    <property type="protein sequence ID" value="CBQ69643.1"/>
    <property type="molecule type" value="Genomic_DNA"/>
</dbReference>
<dbReference type="HOGENOM" id="CLU_1094697_0_0_1"/>
<dbReference type="PROSITE" id="PS51257">
    <property type="entry name" value="PROKAR_LIPOPROTEIN"/>
    <property type="match status" value="1"/>
</dbReference>
<keyword evidence="3" id="KW-1185">Reference proteome</keyword>
<reference evidence="2 3" key="1">
    <citation type="journal article" date="2010" name="Science">
        <title>Pathogenicity determinants in smut fungi revealed by genome comparison.</title>
        <authorList>
            <person name="Schirawski J."/>
            <person name="Mannhaupt G."/>
            <person name="Muench K."/>
            <person name="Brefort T."/>
            <person name="Schipper K."/>
            <person name="Doehlemann G."/>
            <person name="Di Stasio M."/>
            <person name="Roessel N."/>
            <person name="Mendoza-Mendoza A."/>
            <person name="Pester D."/>
            <person name="Mueller O."/>
            <person name="Winterberg B."/>
            <person name="Meyer E."/>
            <person name="Ghareeb H."/>
            <person name="Wollenberg T."/>
            <person name="Muensterkoetter M."/>
            <person name="Wong P."/>
            <person name="Walter M."/>
            <person name="Stukenbrock E."/>
            <person name="Gueldener U."/>
            <person name="Kahmann R."/>
        </authorList>
    </citation>
    <scope>NUCLEOTIDE SEQUENCE [LARGE SCALE GENOMIC DNA]</scope>
    <source>
        <strain evidence="3">SRZ2</strain>
    </source>
</reference>
<evidence type="ECO:0000256" key="1">
    <source>
        <dbReference type="SAM" id="SignalP"/>
    </source>
</evidence>
<evidence type="ECO:0000313" key="3">
    <source>
        <dbReference type="Proteomes" id="UP000008867"/>
    </source>
</evidence>
<dbReference type="Proteomes" id="UP000008867">
    <property type="component" value="Chromosome 16"/>
</dbReference>
<protein>
    <submittedName>
        <fullName evidence="2">Uncharacterized protein</fullName>
    </submittedName>
</protein>
<dbReference type="AlphaFoldDB" id="E6ZQY6"/>
<gene>
    <name evidence="2" type="ORF">sr16112</name>
</gene>
<dbReference type="OrthoDB" id="2549496at2759"/>
<proteinExistence type="predicted"/>
<keyword evidence="1" id="KW-0732">Signal</keyword>
<accession>E6ZQY6</accession>
<feature type="chain" id="PRO_5003214876" evidence="1">
    <location>
        <begin position="27"/>
        <end position="251"/>
    </location>
</feature>
<name>E6ZQY6_SPORE</name>
<dbReference type="eggNOG" id="ENOG502RDSI">
    <property type="taxonomic scope" value="Eukaryota"/>
</dbReference>
<dbReference type="VEuPathDB" id="FungiDB:sr16112"/>